<gene>
    <name evidence="2" type="ORF">CTheo_6627</name>
</gene>
<evidence type="ECO:0000313" key="3">
    <source>
        <dbReference type="Proteomes" id="UP000383932"/>
    </source>
</evidence>
<comment type="caution">
    <text evidence="2">The sequence shown here is derived from an EMBL/GenBank/DDBJ whole genome shotgun (WGS) entry which is preliminary data.</text>
</comment>
<accession>A0A5N5QEP9</accession>
<dbReference type="AlphaFoldDB" id="A0A5N5QEP9"/>
<name>A0A5N5QEP9_9AGAM</name>
<keyword evidence="3" id="KW-1185">Reference proteome</keyword>
<protein>
    <submittedName>
        <fullName evidence="2">Uncharacterized protein</fullName>
    </submittedName>
</protein>
<proteinExistence type="predicted"/>
<evidence type="ECO:0000313" key="2">
    <source>
        <dbReference type="EMBL" id="KAB5589926.1"/>
    </source>
</evidence>
<dbReference type="Proteomes" id="UP000383932">
    <property type="component" value="Unassembled WGS sequence"/>
</dbReference>
<dbReference type="EMBL" id="SSOP01000215">
    <property type="protein sequence ID" value="KAB5589926.1"/>
    <property type="molecule type" value="Genomic_DNA"/>
</dbReference>
<sequence length="232" mass="26067">MESESLPLASEQDHPPTQPPLLPYPQAMPSTSKHTTPNFDVFESVDHWHPSLGLPGHPSSLPALPEDWALCYMVLYVIRCARNTDEDKWILDITQAHLHTRARRKIQIHLCFSRGQLESVFVANGCVPVNGLRSRFVAVVEMNKADCVPPNTSPASVRGSNRIHTAIMSILRELAYDPSEAPDFREDESGGGFFLEFIKRLVQYDVLSKQDEQKALQGTGALRCRHFPHSRS</sequence>
<reference evidence="2 3" key="1">
    <citation type="journal article" date="2019" name="Fungal Biol. Biotechnol.">
        <title>Draft genome sequence of fastidious pathogen Ceratobasidium theobromae, which causes vascular-streak dieback in Theobroma cacao.</title>
        <authorList>
            <person name="Ali S.S."/>
            <person name="Asman A."/>
            <person name="Shao J."/>
            <person name="Firmansyah A.P."/>
            <person name="Susilo A.W."/>
            <person name="Rosmana A."/>
            <person name="McMahon P."/>
            <person name="Junaid M."/>
            <person name="Guest D."/>
            <person name="Kheng T.Y."/>
            <person name="Meinhardt L.W."/>
            <person name="Bailey B.A."/>
        </authorList>
    </citation>
    <scope>NUCLEOTIDE SEQUENCE [LARGE SCALE GENOMIC DNA]</scope>
    <source>
        <strain evidence="2 3">CT2</strain>
    </source>
</reference>
<organism evidence="2 3">
    <name type="scientific">Ceratobasidium theobromae</name>
    <dbReference type="NCBI Taxonomy" id="1582974"/>
    <lineage>
        <taxon>Eukaryota</taxon>
        <taxon>Fungi</taxon>
        <taxon>Dikarya</taxon>
        <taxon>Basidiomycota</taxon>
        <taxon>Agaricomycotina</taxon>
        <taxon>Agaricomycetes</taxon>
        <taxon>Cantharellales</taxon>
        <taxon>Ceratobasidiaceae</taxon>
        <taxon>Ceratobasidium</taxon>
    </lineage>
</organism>
<evidence type="ECO:0000256" key="1">
    <source>
        <dbReference type="SAM" id="MobiDB-lite"/>
    </source>
</evidence>
<feature type="region of interest" description="Disordered" evidence="1">
    <location>
        <begin position="1"/>
        <end position="36"/>
    </location>
</feature>